<dbReference type="RefSeq" id="WP_023065189.1">
    <property type="nucleotide sequence ID" value="NZ_AUZM01000009.1"/>
</dbReference>
<keyword evidence="2" id="KW-1185">Reference proteome</keyword>
<protein>
    <submittedName>
        <fullName evidence="1">Uncharacterized protein</fullName>
    </submittedName>
</protein>
<evidence type="ECO:0000313" key="1">
    <source>
        <dbReference type="EMBL" id="ERT08597.1"/>
    </source>
</evidence>
<sequence>MPQQPYLLADNLTYEFPRLPQVIQKCTVKPSRMRSRGASRCKRSGKINIAANSSRTNLASGVNLHLSKCEEIHVKFYPNLIPYPTFERAIAVWLVGRY</sequence>
<accession>U7QMU5</accession>
<dbReference type="AlphaFoldDB" id="U7QMU5"/>
<reference evidence="1 2" key="1">
    <citation type="journal article" date="2013" name="Front. Microbiol.">
        <title>Comparative genomic analyses of the cyanobacterium, Lyngbya aestuarii BL J, a powerful hydrogen producer.</title>
        <authorList>
            <person name="Kothari A."/>
            <person name="Vaughn M."/>
            <person name="Garcia-Pichel F."/>
        </authorList>
    </citation>
    <scope>NUCLEOTIDE SEQUENCE [LARGE SCALE GENOMIC DNA]</scope>
    <source>
        <strain evidence="1 2">BL J</strain>
    </source>
</reference>
<organism evidence="1 2">
    <name type="scientific">Lyngbya aestuarii BL J</name>
    <dbReference type="NCBI Taxonomy" id="1348334"/>
    <lineage>
        <taxon>Bacteria</taxon>
        <taxon>Bacillati</taxon>
        <taxon>Cyanobacteriota</taxon>
        <taxon>Cyanophyceae</taxon>
        <taxon>Oscillatoriophycideae</taxon>
        <taxon>Oscillatoriales</taxon>
        <taxon>Microcoleaceae</taxon>
        <taxon>Lyngbya</taxon>
    </lineage>
</organism>
<gene>
    <name evidence="1" type="ORF">M595_1409</name>
</gene>
<comment type="caution">
    <text evidence="1">The sequence shown here is derived from an EMBL/GenBank/DDBJ whole genome shotgun (WGS) entry which is preliminary data.</text>
</comment>
<evidence type="ECO:0000313" key="2">
    <source>
        <dbReference type="Proteomes" id="UP000017127"/>
    </source>
</evidence>
<dbReference type="EMBL" id="AUZM01000009">
    <property type="protein sequence ID" value="ERT08597.1"/>
    <property type="molecule type" value="Genomic_DNA"/>
</dbReference>
<name>U7QMU5_9CYAN</name>
<dbReference type="Proteomes" id="UP000017127">
    <property type="component" value="Unassembled WGS sequence"/>
</dbReference>
<proteinExistence type="predicted"/>